<accession>A0A067BZE7</accession>
<reference evidence="2 3" key="1">
    <citation type="journal article" date="2013" name="PLoS Genet.">
        <title>Distinctive expansion of potential virulence genes in the genome of the oomycete fish pathogen Saprolegnia parasitica.</title>
        <authorList>
            <person name="Jiang R.H."/>
            <person name="de Bruijn I."/>
            <person name="Haas B.J."/>
            <person name="Belmonte R."/>
            <person name="Lobach L."/>
            <person name="Christie J."/>
            <person name="van den Ackerveken G."/>
            <person name="Bottin A."/>
            <person name="Bulone V."/>
            <person name="Diaz-Moreno S.M."/>
            <person name="Dumas B."/>
            <person name="Fan L."/>
            <person name="Gaulin E."/>
            <person name="Govers F."/>
            <person name="Grenville-Briggs L.J."/>
            <person name="Horner N.R."/>
            <person name="Levin J.Z."/>
            <person name="Mammella M."/>
            <person name="Meijer H.J."/>
            <person name="Morris P."/>
            <person name="Nusbaum C."/>
            <person name="Oome S."/>
            <person name="Phillips A.J."/>
            <person name="van Rooyen D."/>
            <person name="Rzeszutek E."/>
            <person name="Saraiva M."/>
            <person name="Secombes C.J."/>
            <person name="Seidl M.F."/>
            <person name="Snel B."/>
            <person name="Stassen J.H."/>
            <person name="Sykes S."/>
            <person name="Tripathy S."/>
            <person name="van den Berg H."/>
            <person name="Vega-Arreguin J.C."/>
            <person name="Wawra S."/>
            <person name="Young S.K."/>
            <person name="Zeng Q."/>
            <person name="Dieguez-Uribeondo J."/>
            <person name="Russ C."/>
            <person name="Tyler B.M."/>
            <person name="van West P."/>
        </authorList>
    </citation>
    <scope>NUCLEOTIDE SEQUENCE [LARGE SCALE GENOMIC DNA]</scope>
    <source>
        <strain evidence="2 3">CBS 223.65</strain>
    </source>
</reference>
<protein>
    <submittedName>
        <fullName evidence="2">Uncharacterized protein</fullName>
    </submittedName>
</protein>
<keyword evidence="1" id="KW-1133">Transmembrane helix</keyword>
<dbReference type="Proteomes" id="UP000030745">
    <property type="component" value="Unassembled WGS sequence"/>
</dbReference>
<dbReference type="RefSeq" id="XP_012209332.1">
    <property type="nucleotide sequence ID" value="XM_012353942.1"/>
</dbReference>
<keyword evidence="1" id="KW-0812">Transmembrane</keyword>
<sequence length="134" mass="14773">MGTTTKSFADVVRAKIYVLLLMALSMLASLVWSRRGSTCPPAATTTTSTDDEIVARNQANLGAVRSHHRIAAMIFASPSVRRAILSRVIFVLQDGNTGEAMLLTLPFNRILRRRLEIMARRWLDATDGTITRSA</sequence>
<evidence type="ECO:0000313" key="3">
    <source>
        <dbReference type="Proteomes" id="UP000030745"/>
    </source>
</evidence>
<name>A0A067BZE7_SAPPC</name>
<organism evidence="2 3">
    <name type="scientific">Saprolegnia parasitica (strain CBS 223.65)</name>
    <dbReference type="NCBI Taxonomy" id="695850"/>
    <lineage>
        <taxon>Eukaryota</taxon>
        <taxon>Sar</taxon>
        <taxon>Stramenopiles</taxon>
        <taxon>Oomycota</taxon>
        <taxon>Saprolegniomycetes</taxon>
        <taxon>Saprolegniales</taxon>
        <taxon>Saprolegniaceae</taxon>
        <taxon>Saprolegnia</taxon>
    </lineage>
</organism>
<keyword evidence="3" id="KW-1185">Reference proteome</keyword>
<keyword evidence="1" id="KW-0472">Membrane</keyword>
<proteinExistence type="predicted"/>
<gene>
    <name evidence="2" type="ORF">SPRG_13067</name>
</gene>
<dbReference type="OMA" id="HRIAAMI"/>
<dbReference type="EMBL" id="KK583328">
    <property type="protein sequence ID" value="KDO19962.1"/>
    <property type="molecule type" value="Genomic_DNA"/>
</dbReference>
<feature type="non-terminal residue" evidence="2">
    <location>
        <position position="134"/>
    </location>
</feature>
<evidence type="ECO:0000313" key="2">
    <source>
        <dbReference type="EMBL" id="KDO19962.1"/>
    </source>
</evidence>
<feature type="transmembrane region" description="Helical" evidence="1">
    <location>
        <begin position="12"/>
        <end position="32"/>
    </location>
</feature>
<dbReference type="KEGG" id="spar:SPRG_13067"/>
<dbReference type="VEuPathDB" id="FungiDB:SPRG_13067"/>
<dbReference type="GeneID" id="24134973"/>
<evidence type="ECO:0000256" key="1">
    <source>
        <dbReference type="SAM" id="Phobius"/>
    </source>
</evidence>
<dbReference type="AlphaFoldDB" id="A0A067BZE7"/>
<dbReference type="OrthoDB" id="10344947at2759"/>